<dbReference type="Proteomes" id="UP000734854">
    <property type="component" value="Unassembled WGS sequence"/>
</dbReference>
<keyword evidence="1" id="KW-1133">Transmembrane helix</keyword>
<dbReference type="Gene3D" id="3.30.200.20">
    <property type="entry name" value="Phosphorylase Kinase, domain 1"/>
    <property type="match status" value="1"/>
</dbReference>
<dbReference type="PANTHER" id="PTHR45631:SF202">
    <property type="entry name" value="SENESCENCE-INDUCED RECEPTOR-LIKE SERINE_THREONINE-PROTEIN KINASE"/>
    <property type="match status" value="1"/>
</dbReference>
<keyword evidence="1" id="KW-0472">Membrane</keyword>
<feature type="domain" description="Serine-threonine/tyrosine-protein kinase catalytic" evidence="2">
    <location>
        <begin position="29"/>
        <end position="66"/>
    </location>
</feature>
<gene>
    <name evidence="3" type="ORF">ZIOFF_036012</name>
</gene>
<evidence type="ECO:0000259" key="2">
    <source>
        <dbReference type="Pfam" id="PF07714"/>
    </source>
</evidence>
<reference evidence="3 4" key="1">
    <citation type="submission" date="2020-08" db="EMBL/GenBank/DDBJ databases">
        <title>Plant Genome Project.</title>
        <authorList>
            <person name="Zhang R.-G."/>
        </authorList>
    </citation>
    <scope>NUCLEOTIDE SEQUENCE [LARGE SCALE GENOMIC DNA]</scope>
    <source>
        <tissue evidence="3">Rhizome</tissue>
    </source>
</reference>
<evidence type="ECO:0000313" key="3">
    <source>
        <dbReference type="EMBL" id="KAG6503688.1"/>
    </source>
</evidence>
<accession>A0A8J5G9W7</accession>
<protein>
    <recommendedName>
        <fullName evidence="2">Serine-threonine/tyrosine-protein kinase catalytic domain-containing protein</fullName>
    </recommendedName>
</protein>
<sequence length="69" mass="8079">MSWSMDDLMKFMHLVYLTMLDTILCVVLQVQNLTRIHHKNLVELIGYCIDREGLALVYEYMAQGSLMII</sequence>
<dbReference type="EMBL" id="JACMSC010000010">
    <property type="protein sequence ID" value="KAG6503688.1"/>
    <property type="molecule type" value="Genomic_DNA"/>
</dbReference>
<proteinExistence type="predicted"/>
<comment type="caution">
    <text evidence="3">The sequence shown here is derived from an EMBL/GenBank/DDBJ whole genome shotgun (WGS) entry which is preliminary data.</text>
</comment>
<organism evidence="3 4">
    <name type="scientific">Zingiber officinale</name>
    <name type="common">Ginger</name>
    <name type="synonym">Amomum zingiber</name>
    <dbReference type="NCBI Taxonomy" id="94328"/>
    <lineage>
        <taxon>Eukaryota</taxon>
        <taxon>Viridiplantae</taxon>
        <taxon>Streptophyta</taxon>
        <taxon>Embryophyta</taxon>
        <taxon>Tracheophyta</taxon>
        <taxon>Spermatophyta</taxon>
        <taxon>Magnoliopsida</taxon>
        <taxon>Liliopsida</taxon>
        <taxon>Zingiberales</taxon>
        <taxon>Zingiberaceae</taxon>
        <taxon>Zingiber</taxon>
    </lineage>
</organism>
<dbReference type="Pfam" id="PF07714">
    <property type="entry name" value="PK_Tyr_Ser-Thr"/>
    <property type="match status" value="1"/>
</dbReference>
<evidence type="ECO:0000256" key="1">
    <source>
        <dbReference type="SAM" id="Phobius"/>
    </source>
</evidence>
<dbReference type="SUPFAM" id="SSF56112">
    <property type="entry name" value="Protein kinase-like (PK-like)"/>
    <property type="match status" value="1"/>
</dbReference>
<dbReference type="AlphaFoldDB" id="A0A8J5G9W7"/>
<evidence type="ECO:0000313" key="4">
    <source>
        <dbReference type="Proteomes" id="UP000734854"/>
    </source>
</evidence>
<name>A0A8J5G9W7_ZINOF</name>
<dbReference type="InterPro" id="IPR011009">
    <property type="entry name" value="Kinase-like_dom_sf"/>
</dbReference>
<dbReference type="GO" id="GO:0004672">
    <property type="term" value="F:protein kinase activity"/>
    <property type="evidence" value="ECO:0007669"/>
    <property type="project" value="InterPro"/>
</dbReference>
<dbReference type="InterPro" id="IPR001245">
    <property type="entry name" value="Ser-Thr/Tyr_kinase_cat_dom"/>
</dbReference>
<keyword evidence="4" id="KW-1185">Reference proteome</keyword>
<dbReference type="PANTHER" id="PTHR45631">
    <property type="entry name" value="OS07G0107800 PROTEIN-RELATED"/>
    <property type="match status" value="1"/>
</dbReference>
<feature type="transmembrane region" description="Helical" evidence="1">
    <location>
        <begin position="12"/>
        <end position="30"/>
    </location>
</feature>
<keyword evidence="1" id="KW-0812">Transmembrane</keyword>